<sequence length="131" mass="14223">MKKQDLAALAAIAALYVALHFLGMGCPIKAITGVSCAGCGMTRAWLEVLSGNWAAAFAYHPLFWTIPLGVLVFLFRRRLPRRLTSALLWAAGIAFVAVYAVRLADPTDSVVVFAPETGLFHRILRLLPLGK</sequence>
<reference evidence="2" key="2">
    <citation type="submission" date="2021-04" db="EMBL/GenBank/DDBJ databases">
        <authorList>
            <person name="Gilroy R."/>
        </authorList>
    </citation>
    <scope>NUCLEOTIDE SEQUENCE</scope>
    <source>
        <strain evidence="2">ChiGjej4B4-18154</strain>
    </source>
</reference>
<keyword evidence="1" id="KW-0812">Transmembrane</keyword>
<evidence type="ECO:0000313" key="2">
    <source>
        <dbReference type="EMBL" id="HIZ29916.1"/>
    </source>
</evidence>
<accession>A0A9D2IYG5</accession>
<dbReference type="AlphaFoldDB" id="A0A9D2IYG5"/>
<proteinExistence type="predicted"/>
<name>A0A9D2IYG5_9FIRM</name>
<feature type="transmembrane region" description="Helical" evidence="1">
    <location>
        <begin position="52"/>
        <end position="74"/>
    </location>
</feature>
<dbReference type="Pfam" id="PF10825">
    <property type="entry name" value="DUF2752"/>
    <property type="match status" value="1"/>
</dbReference>
<comment type="caution">
    <text evidence="2">The sequence shown here is derived from an EMBL/GenBank/DDBJ whole genome shotgun (WGS) entry which is preliminary data.</text>
</comment>
<dbReference type="InterPro" id="IPR021215">
    <property type="entry name" value="DUF2752"/>
</dbReference>
<dbReference type="Proteomes" id="UP000824035">
    <property type="component" value="Unassembled WGS sequence"/>
</dbReference>
<reference evidence="2" key="1">
    <citation type="journal article" date="2021" name="PeerJ">
        <title>Extensive microbial diversity within the chicken gut microbiome revealed by metagenomics and culture.</title>
        <authorList>
            <person name="Gilroy R."/>
            <person name="Ravi A."/>
            <person name="Getino M."/>
            <person name="Pursley I."/>
            <person name="Horton D.L."/>
            <person name="Alikhan N.F."/>
            <person name="Baker D."/>
            <person name="Gharbi K."/>
            <person name="Hall N."/>
            <person name="Watson M."/>
            <person name="Adriaenssens E.M."/>
            <person name="Foster-Nyarko E."/>
            <person name="Jarju S."/>
            <person name="Secka A."/>
            <person name="Antonio M."/>
            <person name="Oren A."/>
            <person name="Chaudhuri R.R."/>
            <person name="La Ragione R."/>
            <person name="Hildebrand F."/>
            <person name="Pallen M.J."/>
        </authorList>
    </citation>
    <scope>NUCLEOTIDE SEQUENCE</scope>
    <source>
        <strain evidence="2">ChiGjej4B4-18154</strain>
    </source>
</reference>
<keyword evidence="1" id="KW-1133">Transmembrane helix</keyword>
<dbReference type="EMBL" id="DXBV01000017">
    <property type="protein sequence ID" value="HIZ29916.1"/>
    <property type="molecule type" value="Genomic_DNA"/>
</dbReference>
<dbReference type="RefSeq" id="WP_418717928.1">
    <property type="nucleotide sequence ID" value="NZ_DBFNWJ010000001.1"/>
</dbReference>
<gene>
    <name evidence="2" type="ORF">H9813_01595</name>
</gene>
<feature type="transmembrane region" description="Helical" evidence="1">
    <location>
        <begin position="86"/>
        <end position="104"/>
    </location>
</feature>
<protein>
    <submittedName>
        <fullName evidence="2">DUF2752 domain-containing protein</fullName>
    </submittedName>
</protein>
<keyword evidence="1" id="KW-0472">Membrane</keyword>
<dbReference type="PROSITE" id="PS51257">
    <property type="entry name" value="PROKAR_LIPOPROTEIN"/>
    <property type="match status" value="1"/>
</dbReference>
<evidence type="ECO:0000313" key="3">
    <source>
        <dbReference type="Proteomes" id="UP000824035"/>
    </source>
</evidence>
<evidence type="ECO:0000256" key="1">
    <source>
        <dbReference type="SAM" id="Phobius"/>
    </source>
</evidence>
<organism evidence="2 3">
    <name type="scientific">Candidatus Allofournierella merdipullorum</name>
    <dbReference type="NCBI Taxonomy" id="2838595"/>
    <lineage>
        <taxon>Bacteria</taxon>
        <taxon>Bacillati</taxon>
        <taxon>Bacillota</taxon>
        <taxon>Clostridia</taxon>
        <taxon>Eubacteriales</taxon>
        <taxon>Oscillospiraceae</taxon>
        <taxon>Allofournierella</taxon>
    </lineage>
</organism>